<comment type="caution">
    <text evidence="4">The sequence shown here is derived from an EMBL/GenBank/DDBJ whole genome shotgun (WGS) entry which is preliminary data.</text>
</comment>
<evidence type="ECO:0000313" key="5">
    <source>
        <dbReference type="Proteomes" id="UP000094527"/>
    </source>
</evidence>
<dbReference type="GO" id="GO:0003677">
    <property type="term" value="F:DNA binding"/>
    <property type="evidence" value="ECO:0007669"/>
    <property type="project" value="UniProtKB-KW"/>
</dbReference>
<dbReference type="InterPro" id="IPR009057">
    <property type="entry name" value="Homeodomain-like_sf"/>
</dbReference>
<dbReference type="SMART" id="SM00674">
    <property type="entry name" value="CENPB"/>
    <property type="match status" value="1"/>
</dbReference>
<dbReference type="GO" id="GO:0005634">
    <property type="term" value="C:nucleus"/>
    <property type="evidence" value="ECO:0007669"/>
    <property type="project" value="UniProtKB-SubCell"/>
</dbReference>
<evidence type="ECO:0000256" key="2">
    <source>
        <dbReference type="ARBA" id="ARBA00023125"/>
    </source>
</evidence>
<dbReference type="InterPro" id="IPR006600">
    <property type="entry name" value="HTH_CenpB_DNA-bd_dom"/>
</dbReference>
<feature type="non-terminal residue" evidence="4">
    <location>
        <position position="1"/>
    </location>
</feature>
<keyword evidence="2" id="KW-0238">DNA-binding</keyword>
<dbReference type="AlphaFoldDB" id="A0A1D2MFV1"/>
<comment type="subcellular location">
    <subcellularLocation>
        <location evidence="1">Nucleus</location>
    </subcellularLocation>
</comment>
<dbReference type="OrthoDB" id="5422061at2759"/>
<dbReference type="SUPFAM" id="SSF46689">
    <property type="entry name" value="Homeodomain-like"/>
    <property type="match status" value="1"/>
</dbReference>
<dbReference type="STRING" id="48709.A0A1D2MFV1"/>
<evidence type="ECO:0000313" key="4">
    <source>
        <dbReference type="EMBL" id="ODM91868.1"/>
    </source>
</evidence>
<sequence>KRIFDWISDAKCIPDSSTRKRAAVLRTRRRNLSKIRKSLVYYTGSMELNHFHHPNRVLKKLMLKWKQKYGNGLKVRIHERFPVQKKHGRIEIECSYGWYRRFKARMMSTNGPNTGYKEDDNLVLTWLLQVYDNNDLVSYKDLQCYAQNAFQEIKPEFKASAGWAMRFLKRYHAVINWDGIYLDPLPPALECQVDNFRVQMKASLDQFSTNSVGCMDEIPLNFTNPTLGTKATEHDPQPVSRLRKYSIKNCDATVILGFLADGTLLPPMVIVKVRSIE</sequence>
<reference evidence="4 5" key="1">
    <citation type="journal article" date="2016" name="Genome Biol. Evol.">
        <title>Gene Family Evolution Reflects Adaptation to Soil Environmental Stressors in the Genome of the Collembolan Orchesella cincta.</title>
        <authorList>
            <person name="Faddeeva-Vakhrusheva A."/>
            <person name="Derks M.F."/>
            <person name="Anvar S.Y."/>
            <person name="Agamennone V."/>
            <person name="Suring W."/>
            <person name="Smit S."/>
            <person name="van Straalen N.M."/>
            <person name="Roelofs D."/>
        </authorList>
    </citation>
    <scope>NUCLEOTIDE SEQUENCE [LARGE SCALE GENOMIC DNA]</scope>
    <source>
        <tissue evidence="4">Mixed pool</tissue>
    </source>
</reference>
<name>A0A1D2MFV1_ORCCI</name>
<keyword evidence="5" id="KW-1185">Reference proteome</keyword>
<evidence type="ECO:0000256" key="1">
    <source>
        <dbReference type="ARBA" id="ARBA00004123"/>
    </source>
</evidence>
<organism evidence="4 5">
    <name type="scientific">Orchesella cincta</name>
    <name type="common">Springtail</name>
    <name type="synonym">Podura cincta</name>
    <dbReference type="NCBI Taxonomy" id="48709"/>
    <lineage>
        <taxon>Eukaryota</taxon>
        <taxon>Metazoa</taxon>
        <taxon>Ecdysozoa</taxon>
        <taxon>Arthropoda</taxon>
        <taxon>Hexapoda</taxon>
        <taxon>Collembola</taxon>
        <taxon>Entomobryomorpha</taxon>
        <taxon>Entomobryoidea</taxon>
        <taxon>Orchesellidae</taxon>
        <taxon>Orchesellinae</taxon>
        <taxon>Orchesella</taxon>
    </lineage>
</organism>
<accession>A0A1D2MFV1</accession>
<evidence type="ECO:0000259" key="3">
    <source>
        <dbReference type="PROSITE" id="PS51253"/>
    </source>
</evidence>
<dbReference type="Gene3D" id="1.10.10.60">
    <property type="entry name" value="Homeodomain-like"/>
    <property type="match status" value="1"/>
</dbReference>
<proteinExistence type="predicted"/>
<dbReference type="PROSITE" id="PS51253">
    <property type="entry name" value="HTH_CENPB"/>
    <property type="match status" value="1"/>
</dbReference>
<protein>
    <submittedName>
        <fullName evidence="4">Pogo transposable element with KRAB domain</fullName>
    </submittedName>
</protein>
<dbReference type="EMBL" id="LJIJ01001393">
    <property type="protein sequence ID" value="ODM91868.1"/>
    <property type="molecule type" value="Genomic_DNA"/>
</dbReference>
<gene>
    <name evidence="4" type="ORF">Ocin01_14816</name>
</gene>
<dbReference type="Pfam" id="PF03221">
    <property type="entry name" value="HTH_Tnp_Tc5"/>
    <property type="match status" value="1"/>
</dbReference>
<feature type="domain" description="HTH CENPB-type" evidence="3">
    <location>
        <begin position="107"/>
        <end position="177"/>
    </location>
</feature>
<dbReference type="Proteomes" id="UP000094527">
    <property type="component" value="Unassembled WGS sequence"/>
</dbReference>